<proteinExistence type="predicted"/>
<evidence type="ECO:0000313" key="4">
    <source>
        <dbReference type="EMBL" id="OEH93955.1"/>
    </source>
</evidence>
<dbReference type="PROSITE" id="PS51186">
    <property type="entry name" value="GNAT"/>
    <property type="match status" value="1"/>
</dbReference>
<dbReference type="InterPro" id="IPR016181">
    <property type="entry name" value="Acyl_CoA_acyltransferase"/>
</dbReference>
<sequence length="153" mass="17953">MSVEKLLLNFKTLEEFKRFKRHGMQELSMIEDLQSDMVENKSDSPFYGIYYGDTLIARMCLYTVEAKYDNLFSPPQNGLEISKLEVLKDYQHKGYGRMLVEFAKSFQMPIRTLPRINSTDFWNSMGFESTVNNEVEYFTWAPNNVTNQSITIQ</sequence>
<keyword evidence="2" id="KW-0012">Acyltransferase</keyword>
<dbReference type="GO" id="GO:0016747">
    <property type="term" value="F:acyltransferase activity, transferring groups other than amino-acyl groups"/>
    <property type="evidence" value="ECO:0007669"/>
    <property type="project" value="InterPro"/>
</dbReference>
<dbReference type="InterPro" id="IPR017274">
    <property type="entry name" value="YlbP"/>
</dbReference>
<protein>
    <submittedName>
        <fullName evidence="4">GNAT family N-acetyltransferase</fullName>
    </submittedName>
</protein>
<dbReference type="AlphaFoldDB" id="A0A1E5LIQ2"/>
<dbReference type="Gene3D" id="3.40.630.30">
    <property type="match status" value="1"/>
</dbReference>
<keyword evidence="1 4" id="KW-0808">Transferase</keyword>
<comment type="caution">
    <text evidence="4">The sequence shown here is derived from an EMBL/GenBank/DDBJ whole genome shotgun (WGS) entry which is preliminary data.</text>
</comment>
<dbReference type="NCBIfam" id="NF010241">
    <property type="entry name" value="PRK13688.1"/>
    <property type="match status" value="1"/>
</dbReference>
<keyword evidence="5" id="KW-1185">Reference proteome</keyword>
<dbReference type="Pfam" id="PF00583">
    <property type="entry name" value="Acetyltransf_1"/>
    <property type="match status" value="1"/>
</dbReference>
<dbReference type="Proteomes" id="UP000095209">
    <property type="component" value="Unassembled WGS sequence"/>
</dbReference>
<dbReference type="CDD" id="cd04301">
    <property type="entry name" value="NAT_SF"/>
    <property type="match status" value="1"/>
</dbReference>
<reference evidence="4 5" key="1">
    <citation type="submission" date="2016-08" db="EMBL/GenBank/DDBJ databases">
        <title>Genome of Bacillus solimangrovi GH2-4.</title>
        <authorList>
            <person name="Lim S."/>
            <person name="Kim B.-C."/>
        </authorList>
    </citation>
    <scope>NUCLEOTIDE SEQUENCE [LARGE SCALE GENOMIC DNA]</scope>
    <source>
        <strain evidence="4 5">GH2-4</strain>
    </source>
</reference>
<dbReference type="STRING" id="1305675.BFG57_10765"/>
<gene>
    <name evidence="4" type="ORF">BFG57_10765</name>
</gene>
<evidence type="ECO:0000256" key="2">
    <source>
        <dbReference type="ARBA" id="ARBA00023315"/>
    </source>
</evidence>
<evidence type="ECO:0000256" key="1">
    <source>
        <dbReference type="ARBA" id="ARBA00022679"/>
    </source>
</evidence>
<evidence type="ECO:0000259" key="3">
    <source>
        <dbReference type="PROSITE" id="PS51186"/>
    </source>
</evidence>
<dbReference type="InterPro" id="IPR000182">
    <property type="entry name" value="GNAT_dom"/>
</dbReference>
<accession>A0A1E5LIQ2</accession>
<evidence type="ECO:0000313" key="5">
    <source>
        <dbReference type="Proteomes" id="UP000095209"/>
    </source>
</evidence>
<feature type="domain" description="N-acetyltransferase" evidence="3">
    <location>
        <begin position="3"/>
        <end position="153"/>
    </location>
</feature>
<dbReference type="PIRSF" id="PIRSF037732">
    <property type="entry name" value="YlbP_prd"/>
    <property type="match status" value="1"/>
</dbReference>
<dbReference type="SUPFAM" id="SSF55729">
    <property type="entry name" value="Acyl-CoA N-acyltransferases (Nat)"/>
    <property type="match status" value="1"/>
</dbReference>
<dbReference type="EMBL" id="MJEH01000007">
    <property type="protein sequence ID" value="OEH93955.1"/>
    <property type="molecule type" value="Genomic_DNA"/>
</dbReference>
<name>A0A1E5LIQ2_9BACI</name>
<organism evidence="4 5">
    <name type="scientific">Bacillus solimangrovi</name>
    <dbReference type="NCBI Taxonomy" id="1305675"/>
    <lineage>
        <taxon>Bacteria</taxon>
        <taxon>Bacillati</taxon>
        <taxon>Bacillota</taxon>
        <taxon>Bacilli</taxon>
        <taxon>Bacillales</taxon>
        <taxon>Bacillaceae</taxon>
        <taxon>Bacillus</taxon>
    </lineage>
</organism>